<dbReference type="Gene3D" id="3.40.50.1820">
    <property type="entry name" value="alpha/beta hydrolase"/>
    <property type="match status" value="1"/>
</dbReference>
<keyword evidence="1" id="KW-0472">Membrane</keyword>
<protein>
    <recommendedName>
        <fullName evidence="3">AB hydrolase-1 domain-containing protein</fullName>
    </recommendedName>
</protein>
<sequence>MLKHDRDVLLILLLFFLSLFLCVNGEHFVLVHGNFHGAWCWYKVATLLKSAGHNVTTLDMAGCGINPKQMEEVDSISEYHQPLMTFMDSLPPNQKVILVGHSFGGISVSVAMEKFPEKISIAVFVTAFVLSGNLAYPDLDKEINRRSGPLSDKQYFIFDGPDEAPRLSSDGFRFFASKLYQLSLDEDLMLASSLVRPLPVYAKDAKLITKETKVTKGRNGRVAKVYIITEKDNLLTKDSQMWIIEKTGPFANVKVIEDSDHMVMFSKSKRLSSELIEIAYKYSLHSDRALHF</sequence>
<feature type="chain" id="PRO_5042849622" description="AB hydrolase-1 domain-containing protein" evidence="2">
    <location>
        <begin position="26"/>
        <end position="292"/>
    </location>
</feature>
<dbReference type="InterPro" id="IPR029058">
    <property type="entry name" value="AB_hydrolase_fold"/>
</dbReference>
<dbReference type="PANTHER" id="PTHR10992">
    <property type="entry name" value="METHYLESTERASE FAMILY MEMBER"/>
    <property type="match status" value="1"/>
</dbReference>
<feature type="domain" description="AB hydrolase-1" evidence="3">
    <location>
        <begin position="28"/>
        <end position="269"/>
    </location>
</feature>
<dbReference type="SUPFAM" id="SSF53474">
    <property type="entry name" value="alpha/beta-Hydrolases"/>
    <property type="match status" value="1"/>
</dbReference>
<comment type="caution">
    <text evidence="4">The sequence shown here is derived from an EMBL/GenBank/DDBJ whole genome shotgun (WGS) entry which is preliminary data.</text>
</comment>
<dbReference type="InterPro" id="IPR045889">
    <property type="entry name" value="MES/HNL"/>
</dbReference>
<keyword evidence="1" id="KW-1133">Transmembrane helix</keyword>
<dbReference type="GO" id="GO:0009696">
    <property type="term" value="P:salicylic acid metabolic process"/>
    <property type="evidence" value="ECO:0007669"/>
    <property type="project" value="TreeGrafter"/>
</dbReference>
<dbReference type="GO" id="GO:0080031">
    <property type="term" value="F:methyl salicylate esterase activity"/>
    <property type="evidence" value="ECO:0007669"/>
    <property type="project" value="TreeGrafter"/>
</dbReference>
<reference evidence="4 5" key="1">
    <citation type="submission" date="2024-01" db="EMBL/GenBank/DDBJ databases">
        <title>The genomes of 5 underutilized Papilionoideae crops provide insights into root nodulation and disease resistanc.</title>
        <authorList>
            <person name="Jiang F."/>
        </authorList>
    </citation>
    <scope>NUCLEOTIDE SEQUENCE [LARGE SCALE GENOMIC DNA]</scope>
    <source>
        <strain evidence="4">LVBAO_FW01</strain>
        <tissue evidence="4">Leaves</tissue>
    </source>
</reference>
<dbReference type="EMBL" id="JAYMYQ010000002">
    <property type="protein sequence ID" value="KAK7350482.1"/>
    <property type="molecule type" value="Genomic_DNA"/>
</dbReference>
<proteinExistence type="predicted"/>
<evidence type="ECO:0000256" key="2">
    <source>
        <dbReference type="SAM" id="SignalP"/>
    </source>
</evidence>
<dbReference type="GO" id="GO:0009694">
    <property type="term" value="P:jasmonic acid metabolic process"/>
    <property type="evidence" value="ECO:0007669"/>
    <property type="project" value="TreeGrafter"/>
</dbReference>
<evidence type="ECO:0000313" key="5">
    <source>
        <dbReference type="Proteomes" id="UP001367508"/>
    </source>
</evidence>
<organism evidence="4 5">
    <name type="scientific">Canavalia gladiata</name>
    <name type="common">Sword bean</name>
    <name type="synonym">Dolichos gladiatus</name>
    <dbReference type="NCBI Taxonomy" id="3824"/>
    <lineage>
        <taxon>Eukaryota</taxon>
        <taxon>Viridiplantae</taxon>
        <taxon>Streptophyta</taxon>
        <taxon>Embryophyta</taxon>
        <taxon>Tracheophyta</taxon>
        <taxon>Spermatophyta</taxon>
        <taxon>Magnoliopsida</taxon>
        <taxon>eudicotyledons</taxon>
        <taxon>Gunneridae</taxon>
        <taxon>Pentapetalae</taxon>
        <taxon>rosids</taxon>
        <taxon>fabids</taxon>
        <taxon>Fabales</taxon>
        <taxon>Fabaceae</taxon>
        <taxon>Papilionoideae</taxon>
        <taxon>50 kb inversion clade</taxon>
        <taxon>NPAAA clade</taxon>
        <taxon>indigoferoid/millettioid clade</taxon>
        <taxon>Phaseoleae</taxon>
        <taxon>Canavalia</taxon>
    </lineage>
</organism>
<dbReference type="GO" id="GO:0080032">
    <property type="term" value="F:methyl jasmonate esterase activity"/>
    <property type="evidence" value="ECO:0007669"/>
    <property type="project" value="TreeGrafter"/>
</dbReference>
<keyword evidence="2" id="KW-0732">Signal</keyword>
<evidence type="ECO:0000256" key="1">
    <source>
        <dbReference type="SAM" id="Phobius"/>
    </source>
</evidence>
<dbReference type="InterPro" id="IPR000073">
    <property type="entry name" value="AB_hydrolase_1"/>
</dbReference>
<name>A0AAN9MEF3_CANGL</name>
<gene>
    <name evidence="4" type="ORF">VNO77_09171</name>
</gene>
<evidence type="ECO:0000313" key="4">
    <source>
        <dbReference type="EMBL" id="KAK7350482.1"/>
    </source>
</evidence>
<keyword evidence="1" id="KW-0812">Transmembrane</keyword>
<accession>A0AAN9MEF3</accession>
<feature type="signal peptide" evidence="2">
    <location>
        <begin position="1"/>
        <end position="25"/>
    </location>
</feature>
<dbReference type="GO" id="GO:0080030">
    <property type="term" value="F:methyl indole-3-acetate esterase activity"/>
    <property type="evidence" value="ECO:0007669"/>
    <property type="project" value="TreeGrafter"/>
</dbReference>
<dbReference type="Pfam" id="PF12697">
    <property type="entry name" value="Abhydrolase_6"/>
    <property type="match status" value="1"/>
</dbReference>
<evidence type="ECO:0000259" key="3">
    <source>
        <dbReference type="Pfam" id="PF12697"/>
    </source>
</evidence>
<dbReference type="PANTHER" id="PTHR10992:SF1077">
    <property type="entry name" value="ALPHA_BETA FOLD HYDROLASE"/>
    <property type="match status" value="1"/>
</dbReference>
<feature type="transmembrane region" description="Helical" evidence="1">
    <location>
        <begin position="119"/>
        <end position="136"/>
    </location>
</feature>
<dbReference type="AlphaFoldDB" id="A0AAN9MEF3"/>
<dbReference type="Proteomes" id="UP001367508">
    <property type="component" value="Unassembled WGS sequence"/>
</dbReference>
<keyword evidence="5" id="KW-1185">Reference proteome</keyword>